<reference evidence="3" key="1">
    <citation type="submission" date="2020-01" db="EMBL/GenBank/DDBJ databases">
        <title>Genome sequence of Kobresia littledalei, the first chromosome-level genome in the family Cyperaceae.</title>
        <authorList>
            <person name="Qu G."/>
        </authorList>
    </citation>
    <scope>NUCLEOTIDE SEQUENCE</scope>
    <source>
        <strain evidence="3">C.B.Clarke</strain>
        <tissue evidence="3">Leaf</tissue>
    </source>
</reference>
<dbReference type="InterPro" id="IPR043424">
    <property type="entry name" value="BLT-like"/>
</dbReference>
<organism evidence="3 4">
    <name type="scientific">Carex littledalei</name>
    <dbReference type="NCBI Taxonomy" id="544730"/>
    <lineage>
        <taxon>Eukaryota</taxon>
        <taxon>Viridiplantae</taxon>
        <taxon>Streptophyta</taxon>
        <taxon>Embryophyta</taxon>
        <taxon>Tracheophyta</taxon>
        <taxon>Spermatophyta</taxon>
        <taxon>Magnoliopsida</taxon>
        <taxon>Liliopsida</taxon>
        <taxon>Poales</taxon>
        <taxon>Cyperaceae</taxon>
        <taxon>Cyperoideae</taxon>
        <taxon>Cariceae</taxon>
        <taxon>Carex</taxon>
        <taxon>Carex subgen. Euthyceras</taxon>
    </lineage>
</organism>
<dbReference type="AlphaFoldDB" id="A0A833QUH6"/>
<evidence type="ECO:0000256" key="2">
    <source>
        <dbReference type="SAM" id="MobiDB-lite"/>
    </source>
</evidence>
<feature type="compositionally biased region" description="Polar residues" evidence="2">
    <location>
        <begin position="379"/>
        <end position="397"/>
    </location>
</feature>
<evidence type="ECO:0000313" key="3">
    <source>
        <dbReference type="EMBL" id="KAF3325418.1"/>
    </source>
</evidence>
<dbReference type="Proteomes" id="UP000623129">
    <property type="component" value="Unassembled WGS sequence"/>
</dbReference>
<dbReference type="EMBL" id="SWLB01000020">
    <property type="protein sequence ID" value="KAF3325418.1"/>
    <property type="molecule type" value="Genomic_DNA"/>
</dbReference>
<feature type="compositionally biased region" description="Basic residues" evidence="2">
    <location>
        <begin position="23"/>
        <end position="36"/>
    </location>
</feature>
<feature type="coiled-coil region" evidence="1">
    <location>
        <begin position="204"/>
        <end position="295"/>
    </location>
</feature>
<protein>
    <submittedName>
        <fullName evidence="3">Protein BRANCHLESS TRICHOME</fullName>
    </submittedName>
</protein>
<keyword evidence="1" id="KW-0175">Coiled coil</keyword>
<feature type="region of interest" description="Disordered" evidence="2">
    <location>
        <begin position="369"/>
        <end position="412"/>
    </location>
</feature>
<dbReference type="PANTHER" id="PTHR31071:SF2">
    <property type="entry name" value="ACTIN CYTOSKELETON-REGULATORY COMPLEX PAN-LIKE PROTEIN"/>
    <property type="match status" value="1"/>
</dbReference>
<proteinExistence type="predicted"/>
<feature type="region of interest" description="Disordered" evidence="2">
    <location>
        <begin position="1"/>
        <end position="61"/>
    </location>
</feature>
<gene>
    <name evidence="3" type="ORF">FCM35_KLT10489</name>
</gene>
<comment type="caution">
    <text evidence="3">The sequence shown here is derived from an EMBL/GenBank/DDBJ whole genome shotgun (WGS) entry which is preliminary data.</text>
</comment>
<evidence type="ECO:0000313" key="4">
    <source>
        <dbReference type="Proteomes" id="UP000623129"/>
    </source>
</evidence>
<evidence type="ECO:0000256" key="1">
    <source>
        <dbReference type="SAM" id="Coils"/>
    </source>
</evidence>
<name>A0A833QUH6_9POAL</name>
<dbReference type="OrthoDB" id="1927957at2759"/>
<keyword evidence="4" id="KW-1185">Reference proteome</keyword>
<sequence>MPNKSRHIISYHNTPLTMNPSPRSRHRRRSSSRRRITTGDSSTEGAPPSPPPRQSDATSARSLAAALWKMHLASEFHLQLNSHQNQKAAINEQSGCKENDIFVKLEACAKLPNTDMEKVTKWDHFYPKFPNEPSTFYKSTKGPVKSPSLETRRDKKEIYHKIDSMKQTLILERENRVKIEKINAKLLAELKEARSSAKKYFMGYEQERKAREEIEEVCEDLVKEIEHEKADIESFKNESLKMREEVEEERRMLQMAEVWREERVQMKLVDAKITLENKYSQLNHLEAEIEAFLKTHGADVASVKRAETLIKKTNDSSQNWVRGESSKLLIGPIKGNLNAPVSCDSSQGSVHSINGVFKENNDLSEVCSSATRDSRNSRNKGTTIVNKFWGNNGNSRKSGADVQNKKRRSNGLKGKFVGTRKEVCNVGVLNGENNNFVF</sequence>
<dbReference type="PANTHER" id="PTHR31071">
    <property type="entry name" value="GB|AAF24581.1"/>
    <property type="match status" value="1"/>
</dbReference>
<accession>A0A833QUH6</accession>